<dbReference type="EMBL" id="QXGB01001450">
    <property type="protein sequence ID" value="KAE9190630.1"/>
    <property type="molecule type" value="Genomic_DNA"/>
</dbReference>
<keyword evidence="11" id="KW-1185">Reference proteome</keyword>
<evidence type="ECO:0000313" key="5">
    <source>
        <dbReference type="EMBL" id="KAE9120506.1"/>
    </source>
</evidence>
<reference evidence="10 11" key="1">
    <citation type="submission" date="2018-08" db="EMBL/GenBank/DDBJ databases">
        <title>Genomic investigation of the strawberry pathogen Phytophthora fragariae indicates pathogenicity is determined by transcriptional variation in three key races.</title>
        <authorList>
            <person name="Adams T.M."/>
            <person name="Armitage A.D."/>
            <person name="Sobczyk M.K."/>
            <person name="Bates H.J."/>
            <person name="Dunwell J.M."/>
            <person name="Nellist C.F."/>
            <person name="Harrison R.J."/>
        </authorList>
    </citation>
    <scope>NUCLEOTIDE SEQUENCE [LARGE SCALE GENOMIC DNA]</scope>
    <source>
        <strain evidence="9 12">A4</strain>
        <strain evidence="8 13">BC-1</strain>
        <strain evidence="6 16">BC-23</strain>
        <strain evidence="7 11">NOV-27</strain>
        <strain evidence="5 14">NOV-5</strain>
        <strain evidence="4 15">NOV-71</strain>
        <strain evidence="2 10">NOV-9</strain>
        <strain evidence="3 17">ONT-3</strain>
    </source>
</reference>
<comment type="caution">
    <text evidence="8">The sequence shown here is derived from an EMBL/GenBank/DDBJ whole genome shotgun (WGS) entry which is preliminary data.</text>
</comment>
<dbReference type="EMBL" id="QXGA01001382">
    <property type="protein sequence ID" value="KAE9120506.1"/>
    <property type="molecule type" value="Genomic_DNA"/>
</dbReference>
<evidence type="ECO:0000313" key="11">
    <source>
        <dbReference type="Proteomes" id="UP000433483"/>
    </source>
</evidence>
<evidence type="ECO:0000256" key="1">
    <source>
        <dbReference type="SAM" id="SignalP"/>
    </source>
</evidence>
<dbReference type="AlphaFoldDB" id="A0A6A3Y0P3"/>
<dbReference type="EMBL" id="QXGE01004142">
    <property type="protein sequence ID" value="KAE9271791.1"/>
    <property type="molecule type" value="Genomic_DNA"/>
</dbReference>
<gene>
    <name evidence="9" type="ORF">PF001_g28221</name>
    <name evidence="8" type="ORF">PF002_g19993</name>
    <name evidence="6" type="ORF">PF004_g27477</name>
    <name evidence="7" type="ORF">PF005_g19183</name>
    <name evidence="5" type="ORF">PF006_g18124</name>
    <name evidence="4" type="ORF">PF007_g28151</name>
    <name evidence="2" type="ORF">PF009_g19726</name>
    <name evidence="3" type="ORF">PF010_g28176</name>
</gene>
<accession>A0A6A3Y0P3</accession>
<evidence type="ECO:0000313" key="16">
    <source>
        <dbReference type="Proteomes" id="UP000476176"/>
    </source>
</evidence>
<evidence type="ECO:0000313" key="6">
    <source>
        <dbReference type="EMBL" id="KAE9171718.1"/>
    </source>
</evidence>
<dbReference type="Proteomes" id="UP000488956">
    <property type="component" value="Unassembled WGS sequence"/>
</dbReference>
<evidence type="ECO:0000313" key="9">
    <source>
        <dbReference type="EMBL" id="KAE9271791.1"/>
    </source>
</evidence>
<evidence type="ECO:0000313" key="13">
    <source>
        <dbReference type="Proteomes" id="UP000440367"/>
    </source>
</evidence>
<dbReference type="Proteomes" id="UP000476176">
    <property type="component" value="Unassembled WGS sequence"/>
</dbReference>
<dbReference type="Proteomes" id="UP000433483">
    <property type="component" value="Unassembled WGS sequence"/>
</dbReference>
<dbReference type="Proteomes" id="UP000441208">
    <property type="component" value="Unassembled WGS sequence"/>
</dbReference>
<dbReference type="Proteomes" id="UP000437068">
    <property type="component" value="Unassembled WGS sequence"/>
</dbReference>
<evidence type="ECO:0000313" key="14">
    <source>
        <dbReference type="Proteomes" id="UP000440732"/>
    </source>
</evidence>
<protein>
    <submittedName>
        <fullName evidence="8">Uncharacterized protein</fullName>
    </submittedName>
</protein>
<evidence type="ECO:0000313" key="7">
    <source>
        <dbReference type="EMBL" id="KAE9190630.1"/>
    </source>
</evidence>
<evidence type="ECO:0000313" key="8">
    <source>
        <dbReference type="EMBL" id="KAE9206529.1"/>
    </source>
</evidence>
<keyword evidence="1" id="KW-0732">Signal</keyword>
<feature type="signal peptide" evidence="1">
    <location>
        <begin position="1"/>
        <end position="18"/>
    </location>
</feature>
<dbReference type="EMBL" id="QXFX01004098">
    <property type="protein sequence ID" value="KAE9065495.1"/>
    <property type="molecule type" value="Genomic_DNA"/>
</dbReference>
<evidence type="ECO:0000313" key="12">
    <source>
        <dbReference type="Proteomes" id="UP000437068"/>
    </source>
</evidence>
<dbReference type="Proteomes" id="UP000429523">
    <property type="component" value="Unassembled WGS sequence"/>
</dbReference>
<evidence type="ECO:0000313" key="2">
    <source>
        <dbReference type="EMBL" id="KAE8930183.1"/>
    </source>
</evidence>
<dbReference type="EMBL" id="QXFZ01003758">
    <property type="protein sequence ID" value="KAE9067230.1"/>
    <property type="molecule type" value="Genomic_DNA"/>
</dbReference>
<organism evidence="8 13">
    <name type="scientific">Phytophthora fragariae</name>
    <dbReference type="NCBI Taxonomy" id="53985"/>
    <lineage>
        <taxon>Eukaryota</taxon>
        <taxon>Sar</taxon>
        <taxon>Stramenopiles</taxon>
        <taxon>Oomycota</taxon>
        <taxon>Peronosporomycetes</taxon>
        <taxon>Peronosporales</taxon>
        <taxon>Peronosporaceae</taxon>
        <taxon>Phytophthora</taxon>
    </lineage>
</organism>
<dbReference type="Proteomes" id="UP000440367">
    <property type="component" value="Unassembled WGS sequence"/>
</dbReference>
<evidence type="ECO:0000313" key="17">
    <source>
        <dbReference type="Proteomes" id="UP000488956"/>
    </source>
</evidence>
<evidence type="ECO:0000313" key="3">
    <source>
        <dbReference type="EMBL" id="KAE9065495.1"/>
    </source>
</evidence>
<evidence type="ECO:0000313" key="4">
    <source>
        <dbReference type="EMBL" id="KAE9067230.1"/>
    </source>
</evidence>
<sequence length="56" mass="6528">MWGWAMFGHFFLLKMCLNRQDTSKPTTSLRSICSNKVAEDTENYSQALCYVVDFQD</sequence>
<dbReference type="EMBL" id="QXGF01001414">
    <property type="protein sequence ID" value="KAE8930183.1"/>
    <property type="molecule type" value="Genomic_DNA"/>
</dbReference>
<dbReference type="EMBL" id="QXGC01004011">
    <property type="protein sequence ID" value="KAE9171718.1"/>
    <property type="molecule type" value="Genomic_DNA"/>
</dbReference>
<dbReference type="EMBL" id="QXGD01001420">
    <property type="protein sequence ID" value="KAE9206529.1"/>
    <property type="molecule type" value="Genomic_DNA"/>
</dbReference>
<name>A0A6A3Y0P3_9STRA</name>
<evidence type="ECO:0000313" key="15">
    <source>
        <dbReference type="Proteomes" id="UP000441208"/>
    </source>
</evidence>
<proteinExistence type="predicted"/>
<evidence type="ECO:0000313" key="10">
    <source>
        <dbReference type="Proteomes" id="UP000429523"/>
    </source>
</evidence>
<feature type="chain" id="PRO_5036166826" evidence="1">
    <location>
        <begin position="19"/>
        <end position="56"/>
    </location>
</feature>
<dbReference type="Proteomes" id="UP000440732">
    <property type="component" value="Unassembled WGS sequence"/>
</dbReference>